<dbReference type="RefSeq" id="XP_008075481.1">
    <property type="nucleotide sequence ID" value="XM_008077290.1"/>
</dbReference>
<dbReference type="PANTHER" id="PTHR48129">
    <property type="entry name" value="60S RIBOSOMAL PROTEIN L37A"/>
    <property type="match status" value="1"/>
</dbReference>
<dbReference type="EMBL" id="GL877469">
    <property type="protein sequence ID" value="ELA46035.1"/>
    <property type="molecule type" value="Genomic_DNA"/>
</dbReference>
<dbReference type="SUPFAM" id="SSF57829">
    <property type="entry name" value="Zn-binding ribosomal proteins"/>
    <property type="match status" value="1"/>
</dbReference>
<evidence type="ECO:0000313" key="5">
    <source>
        <dbReference type="Proteomes" id="UP000011081"/>
    </source>
</evidence>
<accession>L2GSH4</accession>
<dbReference type="InterPro" id="IPR011331">
    <property type="entry name" value="Ribosomal_eL37/eL43"/>
</dbReference>
<reference evidence="5" key="1">
    <citation type="submission" date="2011-03" db="EMBL/GenBank/DDBJ databases">
        <title>The genome sequence of Vavraia culicis strain floridensis.</title>
        <authorList>
            <consortium name="The Broad Institute Genome Sequencing Platform"/>
            <person name="Cuomo C."/>
            <person name="Becnel J."/>
            <person name="Sanscrainte N."/>
            <person name="Young S.K."/>
            <person name="Zeng Q."/>
            <person name="Gargeya S."/>
            <person name="Fitzgerald M."/>
            <person name="Haas B."/>
            <person name="Abouelleil A."/>
            <person name="Alvarado L."/>
            <person name="Arachchi H.M."/>
            <person name="Berlin A."/>
            <person name="Chapman S.B."/>
            <person name="Gearin G."/>
            <person name="Goldberg J."/>
            <person name="Griggs A."/>
            <person name="Gujja S."/>
            <person name="Hansen M."/>
            <person name="Heiman D."/>
            <person name="Howarth C."/>
            <person name="Larimer J."/>
            <person name="Lui A."/>
            <person name="MacDonald P.J.P."/>
            <person name="McCowen C."/>
            <person name="Montmayeur A."/>
            <person name="Murphy C."/>
            <person name="Neiman D."/>
            <person name="Pearson M."/>
            <person name="Priest M."/>
            <person name="Roberts A."/>
            <person name="Saif S."/>
            <person name="Shea T."/>
            <person name="Sisk P."/>
            <person name="Stolte C."/>
            <person name="Sykes S."/>
            <person name="Wortman J."/>
            <person name="Nusbaum C."/>
            <person name="Birren B."/>
        </authorList>
    </citation>
    <scope>NUCLEOTIDE SEQUENCE [LARGE SCALE GENOMIC DNA]</scope>
    <source>
        <strain evidence="5">floridensis</strain>
    </source>
</reference>
<evidence type="ECO:0000256" key="3">
    <source>
        <dbReference type="ARBA" id="ARBA00023274"/>
    </source>
</evidence>
<dbReference type="Pfam" id="PF01780">
    <property type="entry name" value="Ribosomal_L37ae"/>
    <property type="match status" value="1"/>
</dbReference>
<dbReference type="InterPro" id="IPR050522">
    <property type="entry name" value="Ribosomal_protein_eL43"/>
</dbReference>
<dbReference type="OrthoDB" id="2185952at2759"/>
<dbReference type="Proteomes" id="UP000011081">
    <property type="component" value="Unassembled WGS sequence"/>
</dbReference>
<dbReference type="InterPro" id="IPR002674">
    <property type="entry name" value="Ribosomal_eL43"/>
</dbReference>
<keyword evidence="3" id="KW-0687">Ribonucleoprotein</keyword>
<dbReference type="InterPro" id="IPR011332">
    <property type="entry name" value="Ribosomal_zn-bd"/>
</dbReference>
<keyword evidence="2 4" id="KW-0689">Ribosomal protein</keyword>
<dbReference type="Gene3D" id="2.20.25.30">
    <property type="match status" value="1"/>
</dbReference>
<dbReference type="HOGENOM" id="CLU_141199_1_0_1"/>
<evidence type="ECO:0000256" key="1">
    <source>
        <dbReference type="ARBA" id="ARBA00008672"/>
    </source>
</evidence>
<dbReference type="OMA" id="GPRYGRK"/>
<dbReference type="PANTHER" id="PTHR48129:SF1">
    <property type="entry name" value="LARGE RIBOSOMAL SUBUNIT PROTEIN EL43"/>
    <property type="match status" value="1"/>
</dbReference>
<dbReference type="GO" id="GO:0006412">
    <property type="term" value="P:translation"/>
    <property type="evidence" value="ECO:0007669"/>
    <property type="project" value="InterPro"/>
</dbReference>
<proteinExistence type="inferred from homology"/>
<dbReference type="GO" id="GO:1990904">
    <property type="term" value="C:ribonucleoprotein complex"/>
    <property type="evidence" value="ECO:0007669"/>
    <property type="project" value="UniProtKB-KW"/>
</dbReference>
<name>L2GSH4_VAVCU</name>
<sequence length="87" mass="9970">MSKRIKKVGITGKFGVRYGSSLRKRAKICMDQKKRKYECPFCGKSNVRWQAIGLWKCKSCEKVMSGGGYTFETPLHCTIKQTLSRTE</sequence>
<dbReference type="InParanoid" id="L2GSH4"/>
<evidence type="ECO:0000313" key="4">
    <source>
        <dbReference type="EMBL" id="ELA46035.1"/>
    </source>
</evidence>
<keyword evidence="5" id="KW-1185">Reference proteome</keyword>
<comment type="similarity">
    <text evidence="1">Belongs to the eukaryotic ribosomal protein eL43 family.</text>
</comment>
<dbReference type="VEuPathDB" id="MicrosporidiaDB:VCUG_02473"/>
<dbReference type="HAMAP" id="MF_00327">
    <property type="entry name" value="Ribosomal_eL43"/>
    <property type="match status" value="1"/>
</dbReference>
<organism evidence="4 5">
    <name type="scientific">Vavraia culicis (isolate floridensis)</name>
    <name type="common">Microsporidian parasite</name>
    <dbReference type="NCBI Taxonomy" id="948595"/>
    <lineage>
        <taxon>Eukaryota</taxon>
        <taxon>Fungi</taxon>
        <taxon>Fungi incertae sedis</taxon>
        <taxon>Microsporidia</taxon>
        <taxon>Pleistophoridae</taxon>
        <taxon>Vavraia</taxon>
    </lineage>
</organism>
<gene>
    <name evidence="4" type="ORF">VCUG_02473</name>
</gene>
<dbReference type="AlphaFoldDB" id="L2GSH4"/>
<dbReference type="GO" id="GO:0005840">
    <property type="term" value="C:ribosome"/>
    <property type="evidence" value="ECO:0007669"/>
    <property type="project" value="UniProtKB-KW"/>
</dbReference>
<dbReference type="GeneID" id="19880335"/>
<protein>
    <submittedName>
        <fullName evidence="4">Ribosomal protein L37a</fullName>
    </submittedName>
</protein>
<dbReference type="GO" id="GO:0003735">
    <property type="term" value="F:structural constituent of ribosome"/>
    <property type="evidence" value="ECO:0007669"/>
    <property type="project" value="InterPro"/>
</dbReference>
<dbReference type="STRING" id="948595.L2GSH4"/>
<evidence type="ECO:0000256" key="2">
    <source>
        <dbReference type="ARBA" id="ARBA00022980"/>
    </source>
</evidence>
<dbReference type="FunCoup" id="L2GSH4">
    <property type="interactions" value="178"/>
</dbReference>